<evidence type="ECO:0000313" key="19">
    <source>
        <dbReference type="EMBL" id="OBT94792.1"/>
    </source>
</evidence>
<keyword evidence="15" id="KW-0131">Cell cycle</keyword>
<dbReference type="PANTHER" id="PTHR28036">
    <property type="entry name" value="DASH COMPLEX SUBUNIT DAD2"/>
    <property type="match status" value="1"/>
</dbReference>
<reference evidence="20" key="2">
    <citation type="journal article" date="2018" name="Nat. Commun.">
        <title>Extreme sensitivity to ultraviolet light in the fungal pathogen causing white-nose syndrome of bats.</title>
        <authorList>
            <person name="Palmer J.M."/>
            <person name="Drees K.P."/>
            <person name="Foster J.T."/>
            <person name="Lindner D.L."/>
        </authorList>
    </citation>
    <scope>NUCLEOTIDE SEQUENCE [LARGE SCALE GENOMIC DNA]</scope>
    <source>
        <strain evidence="20">UAMH 10579</strain>
    </source>
</reference>
<evidence type="ECO:0000256" key="3">
    <source>
        <dbReference type="ARBA" id="ARBA00004629"/>
    </source>
</evidence>
<dbReference type="AlphaFoldDB" id="A0A1B8GG37"/>
<keyword evidence="11" id="KW-0159">Chromosome partition</keyword>
<organism evidence="19 20">
    <name type="scientific">Pseudogymnoascus verrucosus</name>
    <dbReference type="NCBI Taxonomy" id="342668"/>
    <lineage>
        <taxon>Eukaryota</taxon>
        <taxon>Fungi</taxon>
        <taxon>Dikarya</taxon>
        <taxon>Ascomycota</taxon>
        <taxon>Pezizomycotina</taxon>
        <taxon>Leotiomycetes</taxon>
        <taxon>Thelebolales</taxon>
        <taxon>Thelebolaceae</taxon>
        <taxon>Pseudogymnoascus</taxon>
    </lineage>
</organism>
<keyword evidence="16" id="KW-0137">Centromere</keyword>
<proteinExistence type="inferred from homology"/>
<evidence type="ECO:0000256" key="11">
    <source>
        <dbReference type="ARBA" id="ARBA00022829"/>
    </source>
</evidence>
<dbReference type="GO" id="GO:0051301">
    <property type="term" value="P:cell division"/>
    <property type="evidence" value="ECO:0007669"/>
    <property type="project" value="UniProtKB-KW"/>
</dbReference>
<dbReference type="GO" id="GO:0042729">
    <property type="term" value="C:DASH complex"/>
    <property type="evidence" value="ECO:0007669"/>
    <property type="project" value="InterPro"/>
</dbReference>
<keyword evidence="20" id="KW-1185">Reference proteome</keyword>
<keyword evidence="13" id="KW-0206">Cytoskeleton</keyword>
<dbReference type="GO" id="GO:0005874">
    <property type="term" value="C:microtubule"/>
    <property type="evidence" value="ECO:0007669"/>
    <property type="project" value="UniProtKB-KW"/>
</dbReference>
<evidence type="ECO:0000256" key="9">
    <source>
        <dbReference type="ARBA" id="ARBA00022701"/>
    </source>
</evidence>
<feature type="compositionally biased region" description="Acidic residues" evidence="18">
    <location>
        <begin position="105"/>
        <end position="114"/>
    </location>
</feature>
<reference evidence="19 20" key="1">
    <citation type="submission" date="2016-03" db="EMBL/GenBank/DDBJ databases">
        <title>Comparative genomics of Pseudogymnoascus destructans, the fungus causing white-nose syndrome of bats.</title>
        <authorList>
            <person name="Palmer J.M."/>
            <person name="Drees K.P."/>
            <person name="Foster J.T."/>
            <person name="Lindner D.L."/>
        </authorList>
    </citation>
    <scope>NUCLEOTIDE SEQUENCE [LARGE SCALE GENOMIC DNA]</scope>
    <source>
        <strain evidence="19 20">UAMH 10579</strain>
    </source>
</reference>
<dbReference type="GO" id="GO:0008608">
    <property type="term" value="P:attachment of spindle microtubules to kinetochore"/>
    <property type="evidence" value="ECO:0007669"/>
    <property type="project" value="TreeGrafter"/>
</dbReference>
<comment type="similarity">
    <text evidence="4">Belongs to the DASH complex DAD2 family.</text>
</comment>
<comment type="subcellular location">
    <subcellularLocation>
        <location evidence="3">Chromosome</location>
        <location evidence="3">Centromere</location>
        <location evidence="3">Kinetochore</location>
    </subcellularLocation>
    <subcellularLocation>
        <location evidence="2">Cytoplasm</location>
        <location evidence="2">Cytoskeleton</location>
        <location evidence="2">Spindle</location>
    </subcellularLocation>
    <subcellularLocation>
        <location evidence="1">Nucleus</location>
    </subcellularLocation>
</comment>
<feature type="region of interest" description="Disordered" evidence="18">
    <location>
        <begin position="1"/>
        <end position="26"/>
    </location>
</feature>
<dbReference type="GO" id="GO:0044732">
    <property type="term" value="C:mitotic spindle pole body"/>
    <property type="evidence" value="ECO:0007669"/>
    <property type="project" value="TreeGrafter"/>
</dbReference>
<keyword evidence="7" id="KW-0963">Cytoplasm</keyword>
<evidence type="ECO:0000256" key="13">
    <source>
        <dbReference type="ARBA" id="ARBA00023212"/>
    </source>
</evidence>
<evidence type="ECO:0000256" key="1">
    <source>
        <dbReference type="ARBA" id="ARBA00004123"/>
    </source>
</evidence>
<gene>
    <name evidence="19" type="ORF">VE01_06342</name>
</gene>
<evidence type="ECO:0000256" key="18">
    <source>
        <dbReference type="SAM" id="MobiDB-lite"/>
    </source>
</evidence>
<dbReference type="Proteomes" id="UP000091956">
    <property type="component" value="Unassembled WGS sequence"/>
</dbReference>
<dbReference type="GO" id="GO:0000278">
    <property type="term" value="P:mitotic cell cycle"/>
    <property type="evidence" value="ECO:0007669"/>
    <property type="project" value="InterPro"/>
</dbReference>
<evidence type="ECO:0000256" key="6">
    <source>
        <dbReference type="ARBA" id="ARBA00022454"/>
    </source>
</evidence>
<dbReference type="STRING" id="342668.A0A1B8GG37"/>
<dbReference type="EMBL" id="KV460240">
    <property type="protein sequence ID" value="OBT94792.1"/>
    <property type="molecule type" value="Genomic_DNA"/>
</dbReference>
<evidence type="ECO:0000256" key="15">
    <source>
        <dbReference type="ARBA" id="ARBA00023306"/>
    </source>
</evidence>
<protein>
    <recommendedName>
        <fullName evidence="5">DASH complex subunit DAD2</fullName>
    </recommendedName>
    <alternativeName>
        <fullName evidence="17">Outer kinetochore protein DAD2</fullName>
    </alternativeName>
</protein>
<dbReference type="GeneID" id="28839728"/>
<evidence type="ECO:0000256" key="12">
    <source>
        <dbReference type="ARBA" id="ARBA00022838"/>
    </source>
</evidence>
<evidence type="ECO:0000256" key="17">
    <source>
        <dbReference type="ARBA" id="ARBA00030568"/>
    </source>
</evidence>
<feature type="compositionally biased region" description="Polar residues" evidence="18">
    <location>
        <begin position="13"/>
        <end position="26"/>
    </location>
</feature>
<keyword evidence="9" id="KW-0493">Microtubule</keyword>
<dbReference type="OrthoDB" id="3230169at2759"/>
<keyword evidence="12" id="KW-0995">Kinetochore</keyword>
<keyword evidence="6" id="KW-0158">Chromosome</keyword>
<keyword evidence="8" id="KW-0132">Cell division</keyword>
<evidence type="ECO:0000256" key="16">
    <source>
        <dbReference type="ARBA" id="ARBA00023328"/>
    </source>
</evidence>
<evidence type="ECO:0000256" key="10">
    <source>
        <dbReference type="ARBA" id="ARBA00022776"/>
    </source>
</evidence>
<evidence type="ECO:0000256" key="2">
    <source>
        <dbReference type="ARBA" id="ARBA00004186"/>
    </source>
</evidence>
<feature type="region of interest" description="Disordered" evidence="18">
    <location>
        <begin position="98"/>
        <end position="117"/>
    </location>
</feature>
<evidence type="ECO:0000256" key="5">
    <source>
        <dbReference type="ARBA" id="ARBA00020260"/>
    </source>
</evidence>
<keyword evidence="10" id="KW-0498">Mitosis</keyword>
<dbReference type="InterPro" id="IPR013963">
    <property type="entry name" value="DASH_Dad2"/>
</dbReference>
<evidence type="ECO:0000313" key="20">
    <source>
        <dbReference type="Proteomes" id="UP000091956"/>
    </source>
</evidence>
<dbReference type="Pfam" id="PF08654">
    <property type="entry name" value="DASH_Dad2"/>
    <property type="match status" value="1"/>
</dbReference>
<name>A0A1B8GG37_9PEZI</name>
<dbReference type="GO" id="GO:1990023">
    <property type="term" value="C:mitotic spindle midzone"/>
    <property type="evidence" value="ECO:0007669"/>
    <property type="project" value="TreeGrafter"/>
</dbReference>
<dbReference type="RefSeq" id="XP_018128525.1">
    <property type="nucleotide sequence ID" value="XM_018275794.2"/>
</dbReference>
<accession>A0A1B8GG37</accession>
<evidence type="ECO:0000256" key="8">
    <source>
        <dbReference type="ARBA" id="ARBA00022618"/>
    </source>
</evidence>
<evidence type="ECO:0000256" key="7">
    <source>
        <dbReference type="ARBA" id="ARBA00022490"/>
    </source>
</evidence>
<evidence type="ECO:0000256" key="14">
    <source>
        <dbReference type="ARBA" id="ARBA00023242"/>
    </source>
</evidence>
<keyword evidence="14" id="KW-0539">Nucleus</keyword>
<dbReference type="PANTHER" id="PTHR28036:SF1">
    <property type="entry name" value="DASH COMPLEX SUBUNIT DAD2"/>
    <property type="match status" value="1"/>
</dbReference>
<sequence>MSYPSRPLPSHLRQASASNNGNSLQGQSPVLLARINEKRQELENLKELRDLSAGLAGQMTVLEEKLATLSNGTEAVAMVLGNWHNVLRAISMASTKIPMPKDSQNYEEERDEDVPLPQTLVRIPTEQAPLIQQHEEAAREAINEDQ</sequence>
<evidence type="ECO:0000256" key="4">
    <source>
        <dbReference type="ARBA" id="ARBA00005501"/>
    </source>
</evidence>